<reference evidence="4 5" key="1">
    <citation type="submission" date="2014-01" db="EMBL/GenBank/DDBJ databases">
        <title>Actinotalea ferrariae CF5-4.</title>
        <authorList>
            <person name="Chen F."/>
            <person name="Li Y."/>
            <person name="Wang G."/>
        </authorList>
    </citation>
    <scope>NUCLEOTIDE SEQUENCE [LARGE SCALE GENOMIC DNA]</scope>
    <source>
        <strain evidence="4 5">CF5-4</strain>
    </source>
</reference>
<dbReference type="GO" id="GO:0005886">
    <property type="term" value="C:plasma membrane"/>
    <property type="evidence" value="ECO:0007669"/>
    <property type="project" value="TreeGrafter"/>
</dbReference>
<evidence type="ECO:0008006" key="6">
    <source>
        <dbReference type="Google" id="ProtNLM"/>
    </source>
</evidence>
<accession>A0A021VYJ4</accession>
<keyword evidence="3" id="KW-1133">Transmembrane helix</keyword>
<dbReference type="InterPro" id="IPR010273">
    <property type="entry name" value="DUF881"/>
</dbReference>
<keyword evidence="5" id="KW-1185">Reference proteome</keyword>
<comment type="similarity">
    <text evidence="1">Belongs to the UPF0749 family.</text>
</comment>
<evidence type="ECO:0000256" key="3">
    <source>
        <dbReference type="SAM" id="Phobius"/>
    </source>
</evidence>
<dbReference type="EMBL" id="AXCW01000045">
    <property type="protein sequence ID" value="EYR64142.1"/>
    <property type="molecule type" value="Genomic_DNA"/>
</dbReference>
<feature type="transmembrane region" description="Helical" evidence="3">
    <location>
        <begin position="61"/>
        <end position="81"/>
    </location>
</feature>
<sequence length="303" mass="31518">MSHRDPTRPRGAAPADGGPPPRAVDASMGLLNEVMYRPVTLGPRRPGAPGPDGRADVRQTVVHVALSVLLGLLTVTAILSLRAPAGAVDEGRALLVEQITDRTAERDALDASGRELTEEIAVLQEELLRVSDPALVARLRELELLSGALPVGGPGIVVELDDGGALEDGVADPESRVQDVDLKMVVNALWAAGAEAMAVNGQRLTSLTTVRTAGETIWVNFVPLTPPYRVEAVGEPSALQTRFARSSAAATLVSLESTYGITATVSTAEELALPAGSGRALRYATPASGVTSSTSTPTQEETP</sequence>
<protein>
    <recommendedName>
        <fullName evidence="6">DUF881 domain-containing protein</fullName>
    </recommendedName>
</protein>
<dbReference type="Proteomes" id="UP000019753">
    <property type="component" value="Unassembled WGS sequence"/>
</dbReference>
<evidence type="ECO:0000256" key="2">
    <source>
        <dbReference type="SAM" id="MobiDB-lite"/>
    </source>
</evidence>
<dbReference type="RefSeq" id="WP_052022475.1">
    <property type="nucleotide sequence ID" value="NZ_AXCW01000045.1"/>
</dbReference>
<proteinExistence type="inferred from homology"/>
<comment type="caution">
    <text evidence="4">The sequence shown here is derived from an EMBL/GenBank/DDBJ whole genome shotgun (WGS) entry which is preliminary data.</text>
</comment>
<keyword evidence="3" id="KW-0472">Membrane</keyword>
<dbReference type="PANTHER" id="PTHR37313:SF1">
    <property type="entry name" value="UPF0749 PROTEIN RV1823"/>
    <property type="match status" value="1"/>
</dbReference>
<dbReference type="PANTHER" id="PTHR37313">
    <property type="entry name" value="UPF0749 PROTEIN RV1825"/>
    <property type="match status" value="1"/>
</dbReference>
<keyword evidence="3" id="KW-0812">Transmembrane</keyword>
<name>A0A021VYJ4_9CELL</name>
<dbReference type="AlphaFoldDB" id="A0A021VYJ4"/>
<gene>
    <name evidence="4" type="ORF">N866_14925</name>
</gene>
<evidence type="ECO:0000313" key="5">
    <source>
        <dbReference type="Proteomes" id="UP000019753"/>
    </source>
</evidence>
<dbReference type="OrthoDB" id="3218134at2"/>
<evidence type="ECO:0000313" key="4">
    <source>
        <dbReference type="EMBL" id="EYR64142.1"/>
    </source>
</evidence>
<dbReference type="Gene3D" id="3.30.70.1880">
    <property type="entry name" value="Protein of unknown function DUF881"/>
    <property type="match status" value="1"/>
</dbReference>
<evidence type="ECO:0000256" key="1">
    <source>
        <dbReference type="ARBA" id="ARBA00009108"/>
    </source>
</evidence>
<organism evidence="4 5">
    <name type="scientific">Actinotalea ferrariae CF5-4</name>
    <dbReference type="NCBI Taxonomy" id="948458"/>
    <lineage>
        <taxon>Bacteria</taxon>
        <taxon>Bacillati</taxon>
        <taxon>Actinomycetota</taxon>
        <taxon>Actinomycetes</taxon>
        <taxon>Micrococcales</taxon>
        <taxon>Cellulomonadaceae</taxon>
        <taxon>Actinotalea</taxon>
    </lineage>
</organism>
<feature type="region of interest" description="Disordered" evidence="2">
    <location>
        <begin position="1"/>
        <end position="25"/>
    </location>
</feature>
<dbReference type="Pfam" id="PF05949">
    <property type="entry name" value="DUF881"/>
    <property type="match status" value="1"/>
</dbReference>